<dbReference type="InterPro" id="IPR010982">
    <property type="entry name" value="Lambda_DNA-bd_dom_sf"/>
</dbReference>
<keyword evidence="7" id="KW-1185">Reference proteome</keyword>
<dbReference type="Pfam" id="PF00356">
    <property type="entry name" value="LacI"/>
    <property type="match status" value="1"/>
</dbReference>
<dbReference type="SMART" id="SM00354">
    <property type="entry name" value="HTH_LACI"/>
    <property type="match status" value="1"/>
</dbReference>
<dbReference type="GO" id="GO:0000976">
    <property type="term" value="F:transcription cis-regulatory region binding"/>
    <property type="evidence" value="ECO:0007669"/>
    <property type="project" value="TreeGrafter"/>
</dbReference>
<evidence type="ECO:0000256" key="3">
    <source>
        <dbReference type="ARBA" id="ARBA00023163"/>
    </source>
</evidence>
<dbReference type="InterPro" id="IPR000843">
    <property type="entry name" value="HTH_LacI"/>
</dbReference>
<evidence type="ECO:0000313" key="6">
    <source>
        <dbReference type="EMBL" id="NML31079.1"/>
    </source>
</evidence>
<dbReference type="InterPro" id="IPR028082">
    <property type="entry name" value="Peripla_BP_I"/>
</dbReference>
<dbReference type="InterPro" id="IPR046335">
    <property type="entry name" value="LacI/GalR-like_sensor"/>
</dbReference>
<evidence type="ECO:0000259" key="5">
    <source>
        <dbReference type="PROSITE" id="PS50932"/>
    </source>
</evidence>
<dbReference type="SUPFAM" id="SSF47413">
    <property type="entry name" value="lambda repressor-like DNA-binding domains"/>
    <property type="match status" value="1"/>
</dbReference>
<dbReference type="InterPro" id="IPR001761">
    <property type="entry name" value="Peripla_BP/Lac1_sug-bd_dom"/>
</dbReference>
<reference evidence="6 7" key="1">
    <citation type="submission" date="2020-04" db="EMBL/GenBank/DDBJ databases">
        <title>Paraburkholderia sp. G-4-1-8 isolated from soil.</title>
        <authorList>
            <person name="Dahal R.H."/>
        </authorList>
    </citation>
    <scope>NUCLEOTIDE SEQUENCE [LARGE SCALE GENOMIC DNA]</scope>
    <source>
        <strain evidence="6 7">G-4-1-8</strain>
    </source>
</reference>
<gene>
    <name evidence="6" type="ORF">HHL14_09555</name>
</gene>
<sequence length="433" mass="46106">MNATPPNTPPNGPPTTTRRATITDVAREAGTGKTSISRYLNGEMSALSPELRARIEAAIARLDYQPNQMARGLKRGRNRLIGMLVADLTNPYSVEVLQGVEAACHALGLMPLICHAANEVEMERRYLQLLTTYRVEGVIVNALGVREETLRPVGDGGIPAVLVDRQVEGLVADMVGLDNRAAAELGARHLLEQGFDEIWFVVQPFEQVSSRLLRVRAFERAMRDDGRARAHTLMLDLADDVEVERCLAELDRAIDAGSLTVGDAAGDATGSAARDAIDEAASDSDGAASANAAATAASTVSAVAAAAAKAKATASVDDTADGPGRHATDDPANHPAPPAPRVALFAANAPVALRLALHLKARYGAHWQSRVALLSIDDPDWAELAGITTIRQPTYEIGYRAVEFLHERIEGAQTRARDCLLAGELIVRASTAR</sequence>
<dbReference type="PANTHER" id="PTHR30146">
    <property type="entry name" value="LACI-RELATED TRANSCRIPTIONAL REPRESSOR"/>
    <property type="match status" value="1"/>
</dbReference>
<dbReference type="PROSITE" id="PS50932">
    <property type="entry name" value="HTH_LACI_2"/>
    <property type="match status" value="1"/>
</dbReference>
<dbReference type="Gene3D" id="3.40.50.2300">
    <property type="match status" value="3"/>
</dbReference>
<keyword evidence="2 6" id="KW-0238">DNA-binding</keyword>
<dbReference type="RefSeq" id="WP_169497360.1">
    <property type="nucleotide sequence ID" value="NZ_JABBFZ010000004.1"/>
</dbReference>
<dbReference type="Pfam" id="PF00532">
    <property type="entry name" value="Peripla_BP_1"/>
    <property type="match status" value="1"/>
</dbReference>
<dbReference type="Gene3D" id="1.10.260.40">
    <property type="entry name" value="lambda repressor-like DNA-binding domains"/>
    <property type="match status" value="1"/>
</dbReference>
<dbReference type="Proteomes" id="UP000583127">
    <property type="component" value="Unassembled WGS sequence"/>
</dbReference>
<evidence type="ECO:0000256" key="1">
    <source>
        <dbReference type="ARBA" id="ARBA00023015"/>
    </source>
</evidence>
<evidence type="ECO:0000256" key="2">
    <source>
        <dbReference type="ARBA" id="ARBA00023125"/>
    </source>
</evidence>
<evidence type="ECO:0000313" key="7">
    <source>
        <dbReference type="Proteomes" id="UP000583127"/>
    </source>
</evidence>
<comment type="caution">
    <text evidence="6">The sequence shown here is derived from an EMBL/GenBank/DDBJ whole genome shotgun (WGS) entry which is preliminary data.</text>
</comment>
<feature type="compositionally biased region" description="Pro residues" evidence="4">
    <location>
        <begin position="1"/>
        <end position="13"/>
    </location>
</feature>
<dbReference type="AlphaFoldDB" id="A0A7X9X423"/>
<dbReference type="CDD" id="cd01392">
    <property type="entry name" value="HTH_LacI"/>
    <property type="match status" value="1"/>
</dbReference>
<keyword evidence="3" id="KW-0804">Transcription</keyword>
<dbReference type="SUPFAM" id="SSF53822">
    <property type="entry name" value="Periplasmic binding protein-like I"/>
    <property type="match status" value="2"/>
</dbReference>
<name>A0A7X9X423_9BURK</name>
<feature type="region of interest" description="Disordered" evidence="4">
    <location>
        <begin position="313"/>
        <end position="340"/>
    </location>
</feature>
<proteinExistence type="predicted"/>
<evidence type="ECO:0000256" key="4">
    <source>
        <dbReference type="SAM" id="MobiDB-lite"/>
    </source>
</evidence>
<dbReference type="EMBL" id="JABBFZ010000004">
    <property type="protein sequence ID" value="NML31079.1"/>
    <property type="molecule type" value="Genomic_DNA"/>
</dbReference>
<dbReference type="Pfam" id="PF13377">
    <property type="entry name" value="Peripla_BP_3"/>
    <property type="match status" value="1"/>
</dbReference>
<organism evidence="6 7">
    <name type="scientific">Paraburkholderia antibiotica</name>
    <dbReference type="NCBI Taxonomy" id="2728839"/>
    <lineage>
        <taxon>Bacteria</taxon>
        <taxon>Pseudomonadati</taxon>
        <taxon>Pseudomonadota</taxon>
        <taxon>Betaproteobacteria</taxon>
        <taxon>Burkholderiales</taxon>
        <taxon>Burkholderiaceae</taxon>
        <taxon>Paraburkholderia</taxon>
    </lineage>
</organism>
<keyword evidence="1" id="KW-0805">Transcription regulation</keyword>
<feature type="domain" description="HTH lacI-type" evidence="5">
    <location>
        <begin position="20"/>
        <end position="75"/>
    </location>
</feature>
<feature type="compositionally biased region" description="Basic and acidic residues" evidence="4">
    <location>
        <begin position="323"/>
        <end position="332"/>
    </location>
</feature>
<dbReference type="PANTHER" id="PTHR30146:SF145">
    <property type="entry name" value="RIBOSE OPERON REPRESSOR"/>
    <property type="match status" value="1"/>
</dbReference>
<dbReference type="GO" id="GO:0003700">
    <property type="term" value="F:DNA-binding transcription factor activity"/>
    <property type="evidence" value="ECO:0007669"/>
    <property type="project" value="TreeGrafter"/>
</dbReference>
<feature type="region of interest" description="Disordered" evidence="4">
    <location>
        <begin position="1"/>
        <end position="21"/>
    </location>
</feature>
<accession>A0A7X9X423</accession>
<protein>
    <submittedName>
        <fullName evidence="6">LacI family DNA-binding transcriptional regulator</fullName>
    </submittedName>
</protein>